<comment type="caution">
    <text evidence="1">The sequence shown here is derived from an EMBL/GenBank/DDBJ whole genome shotgun (WGS) entry which is preliminary data.</text>
</comment>
<name>A0A1C0Z1Q0_9BACL</name>
<accession>A0A1C0Z1Q0</accession>
<organism evidence="1 2">
    <name type="scientific">Caryophanon latum</name>
    <dbReference type="NCBI Taxonomy" id="33977"/>
    <lineage>
        <taxon>Bacteria</taxon>
        <taxon>Bacillati</taxon>
        <taxon>Bacillota</taxon>
        <taxon>Bacilli</taxon>
        <taxon>Bacillales</taxon>
        <taxon>Caryophanaceae</taxon>
        <taxon>Caryophanon</taxon>
    </lineage>
</organism>
<dbReference type="Proteomes" id="UP000093482">
    <property type="component" value="Unassembled WGS sequence"/>
</dbReference>
<reference evidence="1 2" key="1">
    <citation type="submission" date="2016-07" db="EMBL/GenBank/DDBJ databases">
        <title>Caryophanon latum genome sequencing.</title>
        <authorList>
            <person name="Verma A."/>
            <person name="Pal Y."/>
            <person name="Krishnamurthi S."/>
        </authorList>
    </citation>
    <scope>NUCLEOTIDE SEQUENCE [LARGE SCALE GENOMIC DNA]</scope>
    <source>
        <strain evidence="1 2">DSM 14151</strain>
    </source>
</reference>
<evidence type="ECO:0000313" key="1">
    <source>
        <dbReference type="EMBL" id="OCS93355.1"/>
    </source>
</evidence>
<gene>
    <name evidence="1" type="ORF">A6K76_05540</name>
</gene>
<evidence type="ECO:0000313" key="2">
    <source>
        <dbReference type="Proteomes" id="UP000093482"/>
    </source>
</evidence>
<proteinExistence type="predicted"/>
<keyword evidence="2" id="KW-1185">Reference proteome</keyword>
<sequence length="100" mass="11441">MFENVSREKKPVNPLLEKGLITKGKVAKSEAEKKQLSRRNIKVYDDAYTDMVALSQLKNMTHNELIVWLVDKAVKDLDEEQKTVFSHLKLVAEGKGKKTK</sequence>
<dbReference type="AlphaFoldDB" id="A0A1C0Z1Q0"/>
<protein>
    <submittedName>
        <fullName evidence="1">Uncharacterized protein</fullName>
    </submittedName>
</protein>
<dbReference type="EMBL" id="MATO01000010">
    <property type="protein sequence ID" value="OCS93355.1"/>
    <property type="molecule type" value="Genomic_DNA"/>
</dbReference>
<dbReference type="RefSeq" id="WP_066461785.1">
    <property type="nucleotide sequence ID" value="NZ_MATO01000010.1"/>
</dbReference>